<accession>A0A2H2ZJY1</accession>
<dbReference type="GO" id="GO:0004842">
    <property type="term" value="F:ubiquitin-protein transferase activity"/>
    <property type="evidence" value="ECO:0007669"/>
    <property type="project" value="InterPro"/>
</dbReference>
<protein>
    <recommendedName>
        <fullName evidence="2">RING-type domain-containing protein</fullName>
    </recommendedName>
</protein>
<dbReference type="PROSITE" id="PS50089">
    <property type="entry name" value="ZF_RING_2"/>
    <property type="match status" value="1"/>
</dbReference>
<dbReference type="PANTHER" id="PTHR11685">
    <property type="entry name" value="RBR FAMILY RING FINGER AND IBR DOMAIN-CONTAINING"/>
    <property type="match status" value="1"/>
</dbReference>
<evidence type="ECO:0000313" key="3">
    <source>
        <dbReference type="EMBL" id="OTA04992.1"/>
    </source>
</evidence>
<sequence>MAQECSVCAEVKSTEQFPASPITQECTHAPTTCRPCITRAIETELSSKPWEKVGCPDCGATLGYHDVQKYADLETREKYDKLMILHTLQQDPDFIWHKVPWHAGVTCEEFDLTQSDSAASLPQGNRAVELAEARRHKRDNDASEATIKSTTKACPSCKSQIEKNGGW</sequence>
<proteinExistence type="predicted"/>
<dbReference type="GO" id="GO:0016567">
    <property type="term" value="P:protein ubiquitination"/>
    <property type="evidence" value="ECO:0007669"/>
    <property type="project" value="InterPro"/>
</dbReference>
<keyword evidence="1" id="KW-0863">Zinc-finger</keyword>
<dbReference type="SUPFAM" id="SSF57850">
    <property type="entry name" value="RING/U-box"/>
    <property type="match status" value="1"/>
</dbReference>
<dbReference type="InterPro" id="IPR001841">
    <property type="entry name" value="Znf_RING"/>
</dbReference>
<keyword evidence="4" id="KW-1185">Reference proteome</keyword>
<reference evidence="3 4" key="1">
    <citation type="journal article" date="2015" name="Genome Announc.">
        <title>Genome sequence and annotation of Trichoderma parareesei, the ancestor of the cellulase producer Trichoderma reesei.</title>
        <authorList>
            <person name="Yang D."/>
            <person name="Pomraning K."/>
            <person name="Kopchinskiy A."/>
            <person name="Karimi Aghcheh R."/>
            <person name="Atanasova L."/>
            <person name="Chenthamara K."/>
            <person name="Baker S.E."/>
            <person name="Zhang R."/>
            <person name="Shen Q."/>
            <person name="Freitag M."/>
            <person name="Kubicek C.P."/>
            <person name="Druzhinina I.S."/>
        </authorList>
    </citation>
    <scope>NUCLEOTIDE SEQUENCE [LARGE SCALE GENOMIC DNA]</scope>
    <source>
        <strain evidence="3 4">CBS 125925</strain>
    </source>
</reference>
<evidence type="ECO:0000313" key="4">
    <source>
        <dbReference type="Proteomes" id="UP000219286"/>
    </source>
</evidence>
<keyword evidence="1" id="KW-0479">Metal-binding</keyword>
<name>A0A2H2ZJY1_TRIPA</name>
<dbReference type="Gene3D" id="1.20.120.1750">
    <property type="match status" value="1"/>
</dbReference>
<dbReference type="InterPro" id="IPR013083">
    <property type="entry name" value="Znf_RING/FYVE/PHD"/>
</dbReference>
<evidence type="ECO:0000259" key="2">
    <source>
        <dbReference type="PROSITE" id="PS50089"/>
    </source>
</evidence>
<evidence type="ECO:0000256" key="1">
    <source>
        <dbReference type="PROSITE-ProRule" id="PRU00175"/>
    </source>
</evidence>
<dbReference type="OrthoDB" id="1431934at2759"/>
<comment type="caution">
    <text evidence="3">The sequence shown here is derived from an EMBL/GenBank/DDBJ whole genome shotgun (WGS) entry which is preliminary data.</text>
</comment>
<dbReference type="EMBL" id="LFMI01000556">
    <property type="protein sequence ID" value="OTA04992.1"/>
    <property type="molecule type" value="Genomic_DNA"/>
</dbReference>
<dbReference type="AlphaFoldDB" id="A0A2H2ZJY1"/>
<keyword evidence="1" id="KW-0862">Zinc</keyword>
<dbReference type="Gene3D" id="3.30.40.10">
    <property type="entry name" value="Zinc/RING finger domain, C3HC4 (zinc finger)"/>
    <property type="match status" value="1"/>
</dbReference>
<dbReference type="Proteomes" id="UP000219286">
    <property type="component" value="Unassembled WGS sequence"/>
</dbReference>
<gene>
    <name evidence="3" type="ORF">A9Z42_0055890</name>
</gene>
<dbReference type="InterPro" id="IPR031127">
    <property type="entry name" value="E3_UB_ligase_RBR"/>
</dbReference>
<organism evidence="3 4">
    <name type="scientific">Trichoderma parareesei</name>
    <name type="common">Filamentous fungus</name>
    <dbReference type="NCBI Taxonomy" id="858221"/>
    <lineage>
        <taxon>Eukaryota</taxon>
        <taxon>Fungi</taxon>
        <taxon>Dikarya</taxon>
        <taxon>Ascomycota</taxon>
        <taxon>Pezizomycotina</taxon>
        <taxon>Sordariomycetes</taxon>
        <taxon>Hypocreomycetidae</taxon>
        <taxon>Hypocreales</taxon>
        <taxon>Hypocreaceae</taxon>
        <taxon>Trichoderma</taxon>
    </lineage>
</organism>
<dbReference type="GO" id="GO:0008270">
    <property type="term" value="F:zinc ion binding"/>
    <property type="evidence" value="ECO:0007669"/>
    <property type="project" value="UniProtKB-KW"/>
</dbReference>
<feature type="domain" description="RING-type" evidence="2">
    <location>
        <begin position="5"/>
        <end position="58"/>
    </location>
</feature>